<protein>
    <recommendedName>
        <fullName evidence="3">F-box domain-containing protein</fullName>
    </recommendedName>
</protein>
<evidence type="ECO:0000313" key="1">
    <source>
        <dbReference type="EMBL" id="KAJ7693891.1"/>
    </source>
</evidence>
<dbReference type="Gene3D" id="3.80.10.10">
    <property type="entry name" value="Ribonuclease Inhibitor"/>
    <property type="match status" value="1"/>
</dbReference>
<name>A0AAD7GGP2_MYCRO</name>
<dbReference type="Proteomes" id="UP001221757">
    <property type="component" value="Unassembled WGS sequence"/>
</dbReference>
<evidence type="ECO:0000313" key="2">
    <source>
        <dbReference type="Proteomes" id="UP001221757"/>
    </source>
</evidence>
<gene>
    <name evidence="1" type="ORF">B0H17DRAFT_1199573</name>
</gene>
<keyword evidence="2" id="KW-1185">Reference proteome</keyword>
<proteinExistence type="predicted"/>
<reference evidence="1" key="1">
    <citation type="submission" date="2023-03" db="EMBL/GenBank/DDBJ databases">
        <title>Massive genome expansion in bonnet fungi (Mycena s.s.) driven by repeated elements and novel gene families across ecological guilds.</title>
        <authorList>
            <consortium name="Lawrence Berkeley National Laboratory"/>
            <person name="Harder C.B."/>
            <person name="Miyauchi S."/>
            <person name="Viragh M."/>
            <person name="Kuo A."/>
            <person name="Thoen E."/>
            <person name="Andreopoulos B."/>
            <person name="Lu D."/>
            <person name="Skrede I."/>
            <person name="Drula E."/>
            <person name="Henrissat B."/>
            <person name="Morin E."/>
            <person name="Kohler A."/>
            <person name="Barry K."/>
            <person name="LaButti K."/>
            <person name="Morin E."/>
            <person name="Salamov A."/>
            <person name="Lipzen A."/>
            <person name="Mereny Z."/>
            <person name="Hegedus B."/>
            <person name="Baldrian P."/>
            <person name="Stursova M."/>
            <person name="Weitz H."/>
            <person name="Taylor A."/>
            <person name="Grigoriev I.V."/>
            <person name="Nagy L.G."/>
            <person name="Martin F."/>
            <person name="Kauserud H."/>
        </authorList>
    </citation>
    <scope>NUCLEOTIDE SEQUENCE</scope>
    <source>
        <strain evidence="1">CBHHK067</strain>
    </source>
</reference>
<dbReference type="AlphaFoldDB" id="A0AAD7GGP2"/>
<dbReference type="InterPro" id="IPR032675">
    <property type="entry name" value="LRR_dom_sf"/>
</dbReference>
<comment type="caution">
    <text evidence="1">The sequence shown here is derived from an EMBL/GenBank/DDBJ whole genome shotgun (WGS) entry which is preliminary data.</text>
</comment>
<sequence length="466" mass="51706">MSLVSSASLRAQATDLTSAISRQQHILDGLQTQLQNVQHQLDAIVYPVLTLPPEITSEIFVQCPPDRRMLDVVNPTEAPLLLTHVCSAWRNIAVSTPALWSTLEISATRIAPYFSEIAKIWLQRSGQRPLSVRISGYVSQIERLDEFLKAFGQHSGRMRTLKLTMHEESFEVMDGQRLAFPLLQFLNISTSGNPGRPNPVTIFHDDDVPALREVFMRSPPSFFALPWKQLTKFTGERISAADCRKALRLMPNLVDCSFAVLEDFEDVIPAISYPSIESFTLFKKNLSYSAAILACLTLPGLQTLKILDTADFDGDIFNAFLLRSGSRLQKLVISGVQIEIASLRRVPSLVDLEISARAIWDIRDLFRPFGHDVTLLPRLQKLSILGCRGGPGSRRASVSDIVRVAAAPMTARMNAPDGFAPLQLFRLVSDIRSPASDCLDDELLPFKRLKAAGMDIHIGTATESLV</sequence>
<dbReference type="SUPFAM" id="SSF52047">
    <property type="entry name" value="RNI-like"/>
    <property type="match status" value="1"/>
</dbReference>
<dbReference type="EMBL" id="JARKIE010000044">
    <property type="protein sequence ID" value="KAJ7693891.1"/>
    <property type="molecule type" value="Genomic_DNA"/>
</dbReference>
<dbReference type="Gene3D" id="1.20.1280.50">
    <property type="match status" value="1"/>
</dbReference>
<accession>A0AAD7GGP2</accession>
<evidence type="ECO:0008006" key="3">
    <source>
        <dbReference type="Google" id="ProtNLM"/>
    </source>
</evidence>
<organism evidence="1 2">
    <name type="scientific">Mycena rosella</name>
    <name type="common">Pink bonnet</name>
    <name type="synonym">Agaricus rosellus</name>
    <dbReference type="NCBI Taxonomy" id="1033263"/>
    <lineage>
        <taxon>Eukaryota</taxon>
        <taxon>Fungi</taxon>
        <taxon>Dikarya</taxon>
        <taxon>Basidiomycota</taxon>
        <taxon>Agaricomycotina</taxon>
        <taxon>Agaricomycetes</taxon>
        <taxon>Agaricomycetidae</taxon>
        <taxon>Agaricales</taxon>
        <taxon>Marasmiineae</taxon>
        <taxon>Mycenaceae</taxon>
        <taxon>Mycena</taxon>
    </lineage>
</organism>